<evidence type="ECO:0000313" key="5">
    <source>
        <dbReference type="EMBL" id="CAB4858617.1"/>
    </source>
</evidence>
<dbReference type="PANTHER" id="PTHR44688:SF16">
    <property type="entry name" value="DNA-BINDING TRANSCRIPTIONAL ACTIVATOR DEVR_DOSR"/>
    <property type="match status" value="1"/>
</dbReference>
<keyword evidence="2" id="KW-0238">DNA-binding</keyword>
<keyword evidence="1" id="KW-0805">Transcription regulation</keyword>
<dbReference type="PRINTS" id="PR00038">
    <property type="entry name" value="HTHLUXR"/>
</dbReference>
<dbReference type="SMART" id="SM00421">
    <property type="entry name" value="HTH_LUXR"/>
    <property type="match status" value="1"/>
</dbReference>
<evidence type="ECO:0000256" key="2">
    <source>
        <dbReference type="ARBA" id="ARBA00023125"/>
    </source>
</evidence>
<dbReference type="PROSITE" id="PS50043">
    <property type="entry name" value="HTH_LUXR_2"/>
    <property type="match status" value="1"/>
</dbReference>
<organism evidence="5">
    <name type="scientific">freshwater metagenome</name>
    <dbReference type="NCBI Taxonomy" id="449393"/>
    <lineage>
        <taxon>unclassified sequences</taxon>
        <taxon>metagenomes</taxon>
        <taxon>ecological metagenomes</taxon>
    </lineage>
</organism>
<gene>
    <name evidence="5" type="ORF">UFOPK3423_00104</name>
</gene>
<feature type="domain" description="HTH luxR-type" evidence="4">
    <location>
        <begin position="18"/>
        <end position="83"/>
    </location>
</feature>
<name>A0A6J7CJX5_9ZZZZ</name>
<dbReference type="SUPFAM" id="SSF46894">
    <property type="entry name" value="C-terminal effector domain of the bipartite response regulators"/>
    <property type="match status" value="1"/>
</dbReference>
<proteinExistence type="predicted"/>
<dbReference type="EMBL" id="CAFBLQ010000006">
    <property type="protein sequence ID" value="CAB4858617.1"/>
    <property type="molecule type" value="Genomic_DNA"/>
</dbReference>
<dbReference type="AlphaFoldDB" id="A0A6J7CJX5"/>
<evidence type="ECO:0000256" key="3">
    <source>
        <dbReference type="ARBA" id="ARBA00023163"/>
    </source>
</evidence>
<dbReference type="GO" id="GO:0006355">
    <property type="term" value="P:regulation of DNA-templated transcription"/>
    <property type="evidence" value="ECO:0007669"/>
    <property type="project" value="InterPro"/>
</dbReference>
<dbReference type="GO" id="GO:0003677">
    <property type="term" value="F:DNA binding"/>
    <property type="evidence" value="ECO:0007669"/>
    <property type="project" value="UniProtKB-KW"/>
</dbReference>
<evidence type="ECO:0000256" key="1">
    <source>
        <dbReference type="ARBA" id="ARBA00023015"/>
    </source>
</evidence>
<sequence length="85" mass="9160">MPATALSQVLGEKGFAVDRWGQHGLSPREAQAMALILRGNSPAAVALQLGITPRTVDKHVERAYRRLGVRSRTEAMATLVHRSGA</sequence>
<evidence type="ECO:0000259" key="4">
    <source>
        <dbReference type="PROSITE" id="PS50043"/>
    </source>
</evidence>
<reference evidence="5" key="1">
    <citation type="submission" date="2020-05" db="EMBL/GenBank/DDBJ databases">
        <authorList>
            <person name="Chiriac C."/>
            <person name="Salcher M."/>
            <person name="Ghai R."/>
            <person name="Kavagutti S V."/>
        </authorList>
    </citation>
    <scope>NUCLEOTIDE SEQUENCE</scope>
</reference>
<dbReference type="CDD" id="cd06170">
    <property type="entry name" value="LuxR_C_like"/>
    <property type="match status" value="1"/>
</dbReference>
<dbReference type="Pfam" id="PF00196">
    <property type="entry name" value="GerE"/>
    <property type="match status" value="1"/>
</dbReference>
<dbReference type="PANTHER" id="PTHR44688">
    <property type="entry name" value="DNA-BINDING TRANSCRIPTIONAL ACTIVATOR DEVR_DOSR"/>
    <property type="match status" value="1"/>
</dbReference>
<protein>
    <submittedName>
        <fullName evidence="5">Unannotated protein</fullName>
    </submittedName>
</protein>
<keyword evidence="3" id="KW-0804">Transcription</keyword>
<dbReference type="Gene3D" id="1.10.10.10">
    <property type="entry name" value="Winged helix-like DNA-binding domain superfamily/Winged helix DNA-binding domain"/>
    <property type="match status" value="1"/>
</dbReference>
<dbReference type="InterPro" id="IPR036388">
    <property type="entry name" value="WH-like_DNA-bd_sf"/>
</dbReference>
<accession>A0A6J7CJX5</accession>
<dbReference type="InterPro" id="IPR016032">
    <property type="entry name" value="Sig_transdc_resp-reg_C-effctor"/>
</dbReference>
<dbReference type="InterPro" id="IPR000792">
    <property type="entry name" value="Tscrpt_reg_LuxR_C"/>
</dbReference>